<keyword evidence="2" id="KW-1185">Reference proteome</keyword>
<organism evidence="1 2">
    <name type="scientific">Macaca fascicularis</name>
    <name type="common">Crab-eating macaque</name>
    <name type="synonym">Cynomolgus monkey</name>
    <dbReference type="NCBI Taxonomy" id="9541"/>
    <lineage>
        <taxon>Eukaryota</taxon>
        <taxon>Metazoa</taxon>
        <taxon>Chordata</taxon>
        <taxon>Craniata</taxon>
        <taxon>Vertebrata</taxon>
        <taxon>Euteleostomi</taxon>
        <taxon>Mammalia</taxon>
        <taxon>Eutheria</taxon>
        <taxon>Euarchontoglires</taxon>
        <taxon>Primates</taxon>
        <taxon>Haplorrhini</taxon>
        <taxon>Catarrhini</taxon>
        <taxon>Cercopithecidae</taxon>
        <taxon>Cercopithecinae</taxon>
        <taxon>Macaca</taxon>
    </lineage>
</organism>
<name>A0A7N9CGU2_MACFA</name>
<reference evidence="1 2" key="1">
    <citation type="submission" date="2013-03" db="EMBL/GenBank/DDBJ databases">
        <authorList>
            <person name="Warren W."/>
            <person name="Wilson R.K."/>
        </authorList>
    </citation>
    <scope>NUCLEOTIDE SEQUENCE</scope>
</reference>
<protein>
    <submittedName>
        <fullName evidence="1">Uncharacterized protein</fullName>
    </submittedName>
</protein>
<accession>A0A7N9CGU2</accession>
<dbReference type="PRINTS" id="PR02045">
    <property type="entry name" value="F138DOMAIN"/>
</dbReference>
<reference evidence="1" key="2">
    <citation type="submission" date="2025-08" db="UniProtKB">
        <authorList>
            <consortium name="Ensembl"/>
        </authorList>
    </citation>
    <scope>IDENTIFICATION</scope>
</reference>
<evidence type="ECO:0000313" key="2">
    <source>
        <dbReference type="Proteomes" id="UP000233100"/>
    </source>
</evidence>
<dbReference type="Ensembl" id="ENSMFAT00000078471.1">
    <property type="protein sequence ID" value="ENSMFAP00000048556.1"/>
    <property type="gene ID" value="ENSMFAG00000048994.1"/>
</dbReference>
<dbReference type="Proteomes" id="UP000233100">
    <property type="component" value="Chromosome 7"/>
</dbReference>
<dbReference type="AlphaFoldDB" id="A0A7N9CGU2"/>
<proteinExistence type="predicted"/>
<dbReference type="GeneTree" id="ENSGT00940000167556"/>
<reference evidence="1" key="3">
    <citation type="submission" date="2025-09" db="UniProtKB">
        <authorList>
            <consortium name="Ensembl"/>
        </authorList>
    </citation>
    <scope>IDENTIFICATION</scope>
</reference>
<sequence>MCSLYLLPVLTPPPLLKPLIKACWSETQAGITVLLICDVTPGSPAVKFLSLYCLSFFFFFFETESRSVAQAGVQWPDLSSLQAPPPGSRHSPTSASRVAGTTGPHHLAWLFFCIFLVETGFHRVSQDGLDLLTS</sequence>
<dbReference type="PANTHER" id="PTHR12138:SF75">
    <property type="entry name" value="SECRETED PROTEIN"/>
    <property type="match status" value="1"/>
</dbReference>
<evidence type="ECO:0000313" key="1">
    <source>
        <dbReference type="Ensembl" id="ENSMFAP00000048556.1"/>
    </source>
</evidence>
<dbReference type="PANTHER" id="PTHR12138">
    <property type="entry name" value="PRIMATE-EXPANDED PROTEIN FAMILY"/>
    <property type="match status" value="1"/>
</dbReference>